<dbReference type="PROSITE" id="PS50158">
    <property type="entry name" value="ZF_CCHC"/>
    <property type="match status" value="1"/>
</dbReference>
<evidence type="ECO:0000259" key="4">
    <source>
        <dbReference type="PROSITE" id="PS50158"/>
    </source>
</evidence>
<sequence>MRIEQYFLMTDYSLREVILNGDSPAPTRVVEGVLQPVSPTTAEQKLARKNELKACGTLLMALPDKHWLKFNSHKDAKTLMEAIEKRFGGNTETKKVQKALLKQYLKIYEAEVKHSSSIGTTTQNLAFVSSSNTDSTTELVSATASVSAVYAKLHVSSLPNVDSLSNMAMLTMRARRFLQRTGKNLEANGPTSLGFDMSKVECYNCYRKEHFARECRSPKDSRRNGAAEPQRRSVLVETSTSNALVSQCDGVGSYDSSFQAEEEPANYALMAFLSSSSSSDNEVFPRAMFDCDDYFSLESDESWPPSSLYDRFQPSDGYHAVPPPYTGTFMPPKPDLVFNTTPTAVETDHYAFHVQLSPTKLEQDLSHTNRPTATIIEDWVSDSKDESETKAPQIVLSFVQSTEQVKSPRPSVQHVETSIPIAIPKLASPKPTSNGKRMNRKACFVCKSLDHLIKNGDYHEKKIAKPNARNHAHKGNHKQYAPLSHQNPQKHMVSATILTQSKLVSITVVRQVSDAVSKLKVTRPRHAKPIITKSNSPTRRYLPCSPSLKVSNSPPRVTTVKAPVVSAAQGLQGKREWRLKCTILDHVSRTTSASLTLKRSSMVDMLPLEVTQKVMCDKKNSVSFTDTNCLVLSPDFKLTDESQVLLRVPRENNMYNVNLKNIVPYRNLTFLFTKATLDESNLWHRRLGHINFKTMNKLVKGNLVRGLPTKVFENDNTCVACKKGKQHRASCKIYPVSSVNQPLYRLHMDLFGPTFVKSLNKKSYCLVVTDDYSRFTWVFFLATKDETSPILKTFITGLENQLSLKVKVIRSDNGTEFKNNDLNQFCGMKGIKREFSIPRTPQQNGIAERKNRTLIKAAGTMLADSLLPITFWAEAVNTACYVQNRVLVTKPHNKTPYELLHGRTPSIGFMRPFGCPVTILNTLDSLGKFDGKVDEGFLVRYSISSKTFRVFNSRTCIVQETLHVNFLENKPNVVGSGPTWLFDIDSLTKTMNYQPVTAGNQTNPSADDAFDGKEHDFDAKKPESEVNVSPSSSAQSMKQDDKTKKEAKGKSPVDSFTGYKDLSAEFEDYSDNSINEVNAAGTLVPTIRQISLDITNTFITAELEDITYSDDEDNVSVEADFNNLETSITVIPILTSRVHKNHLVTQIIGDLSLTTQTRSMTKVVKDQGGLSQMFNDDFHTCLQVKQKKNGIFISHDKYVDKILRKFRLTDIKLASTPIDTKKPLLKDPDGKDVDVHTYRSMIGSLMYLTSSRPDIMFAQAVVATSSTEAKHVATASCYAQVLWIQNQPLDYGDSPLLGVNTPRCDEDRLELMELMVFFLPKVEKVGIGVSAIDLQVNDVTRLQALVDKKKVVVTEAMIREALYLDDEDEQQVDEEGDADENVEEVNAGDAAEGDVSAAHGEVPTVQPIPLPSPQGRMIAKIDHDADVVLEDDKEVADEAKEVADAVKDVGYSLQDQGRTVVDVVTTAKLITEVVTAASETITTASVIITAAEAQVHAATTAVTLTAAPARVTAAPSRRRKGVVIKDPEEESTTFIIIPAETKSKDKGKGILVEEPKPLKKKQQIKQDEQYAKELQAELNKNIDWDEAIDHTEAQARKNMMLYLKNVAGFKMDYFKGMSYDDIRPIFEAKFNSNVAFLLKIKEQIKEDENRALKRLNETLAERATKRQKLDEEVEELKRHLQIVPNEDAAVYTEATPLARNVPVVDYQIIKLNNKPYYKIIRADDTHQLYTCSDLEDSEKCTWSNKGQRMEAIGIMWCVDHNIYIYPADLLVEMKYPLTRFTLDQMLNAVRLKVEEESEVSLELLRFT</sequence>
<evidence type="ECO:0000259" key="5">
    <source>
        <dbReference type="PROSITE" id="PS50994"/>
    </source>
</evidence>
<feature type="region of interest" description="Disordered" evidence="3">
    <location>
        <begin position="995"/>
        <end position="1054"/>
    </location>
</feature>
<keyword evidence="1" id="KW-0479">Metal-binding</keyword>
<accession>A0A6L2L4D4</accession>
<dbReference type="Pfam" id="PF13976">
    <property type="entry name" value="gag_pre-integrs"/>
    <property type="match status" value="1"/>
</dbReference>
<proteinExistence type="predicted"/>
<name>A0A6L2L4D4_TANCI</name>
<dbReference type="InterPro" id="IPR036397">
    <property type="entry name" value="RNaseH_sf"/>
</dbReference>
<evidence type="ECO:0000256" key="1">
    <source>
        <dbReference type="PROSITE-ProRule" id="PRU00047"/>
    </source>
</evidence>
<dbReference type="InterPro" id="IPR001584">
    <property type="entry name" value="Integrase_cat-core"/>
</dbReference>
<dbReference type="Pfam" id="PF00665">
    <property type="entry name" value="rve"/>
    <property type="match status" value="1"/>
</dbReference>
<feature type="domain" description="CCHC-type" evidence="4">
    <location>
        <begin position="202"/>
        <end position="217"/>
    </location>
</feature>
<keyword evidence="2" id="KW-0175">Coiled coil</keyword>
<comment type="caution">
    <text evidence="6">The sequence shown here is derived from an EMBL/GenBank/DDBJ whole genome shotgun (WGS) entry which is preliminary data.</text>
</comment>
<feature type="region of interest" description="Disordered" evidence="3">
    <location>
        <begin position="530"/>
        <end position="555"/>
    </location>
</feature>
<keyword evidence="1" id="KW-0862">Zinc</keyword>
<dbReference type="SUPFAM" id="SSF53098">
    <property type="entry name" value="Ribonuclease H-like"/>
    <property type="match status" value="1"/>
</dbReference>
<protein>
    <submittedName>
        <fullName evidence="6">Putative ribonuclease H-like domain-containing protein</fullName>
    </submittedName>
</protein>
<feature type="compositionally biased region" description="Polar residues" evidence="3">
    <location>
        <begin position="995"/>
        <end position="1005"/>
    </location>
</feature>
<feature type="domain" description="Integrase catalytic" evidence="5">
    <location>
        <begin position="738"/>
        <end position="904"/>
    </location>
</feature>
<dbReference type="InterPro" id="IPR001878">
    <property type="entry name" value="Znf_CCHC"/>
</dbReference>
<dbReference type="InterPro" id="IPR025724">
    <property type="entry name" value="GAG-pre-integrase_dom"/>
</dbReference>
<organism evidence="6">
    <name type="scientific">Tanacetum cinerariifolium</name>
    <name type="common">Dalmatian daisy</name>
    <name type="synonym">Chrysanthemum cinerariifolium</name>
    <dbReference type="NCBI Taxonomy" id="118510"/>
    <lineage>
        <taxon>Eukaryota</taxon>
        <taxon>Viridiplantae</taxon>
        <taxon>Streptophyta</taxon>
        <taxon>Embryophyta</taxon>
        <taxon>Tracheophyta</taxon>
        <taxon>Spermatophyta</taxon>
        <taxon>Magnoliopsida</taxon>
        <taxon>eudicotyledons</taxon>
        <taxon>Gunneridae</taxon>
        <taxon>Pentapetalae</taxon>
        <taxon>asterids</taxon>
        <taxon>campanulids</taxon>
        <taxon>Asterales</taxon>
        <taxon>Asteraceae</taxon>
        <taxon>Asteroideae</taxon>
        <taxon>Anthemideae</taxon>
        <taxon>Anthemidinae</taxon>
        <taxon>Tanacetum</taxon>
    </lineage>
</organism>
<feature type="coiled-coil region" evidence="2">
    <location>
        <begin position="1638"/>
        <end position="1679"/>
    </location>
</feature>
<dbReference type="GO" id="GO:0003676">
    <property type="term" value="F:nucleic acid binding"/>
    <property type="evidence" value="ECO:0007669"/>
    <property type="project" value="InterPro"/>
</dbReference>
<evidence type="ECO:0000256" key="3">
    <source>
        <dbReference type="SAM" id="MobiDB-lite"/>
    </source>
</evidence>
<dbReference type="InterPro" id="IPR012337">
    <property type="entry name" value="RNaseH-like_sf"/>
</dbReference>
<dbReference type="PROSITE" id="PS50994">
    <property type="entry name" value="INTEGRASE"/>
    <property type="match status" value="1"/>
</dbReference>
<dbReference type="InterPro" id="IPR036875">
    <property type="entry name" value="Znf_CCHC_sf"/>
</dbReference>
<dbReference type="PANTHER" id="PTHR42648:SF32">
    <property type="entry name" value="RIBONUCLEASE H-LIKE DOMAIN, GAG-PRE-INTEGRASE DOMAIN PROTEIN-RELATED"/>
    <property type="match status" value="1"/>
</dbReference>
<dbReference type="PANTHER" id="PTHR42648">
    <property type="entry name" value="TRANSPOSASE, PUTATIVE-RELATED"/>
    <property type="match status" value="1"/>
</dbReference>
<reference evidence="6" key="1">
    <citation type="journal article" date="2019" name="Sci. Rep.">
        <title>Draft genome of Tanacetum cinerariifolium, the natural source of mosquito coil.</title>
        <authorList>
            <person name="Yamashiro T."/>
            <person name="Shiraishi A."/>
            <person name="Satake H."/>
            <person name="Nakayama K."/>
        </authorList>
    </citation>
    <scope>NUCLEOTIDE SEQUENCE</scope>
</reference>
<evidence type="ECO:0000256" key="2">
    <source>
        <dbReference type="SAM" id="Coils"/>
    </source>
</evidence>
<dbReference type="Gene3D" id="3.30.420.10">
    <property type="entry name" value="Ribonuclease H-like superfamily/Ribonuclease H"/>
    <property type="match status" value="1"/>
</dbReference>
<gene>
    <name evidence="6" type="ORF">Tci_027012</name>
</gene>
<dbReference type="GO" id="GO:0008270">
    <property type="term" value="F:zinc ion binding"/>
    <property type="evidence" value="ECO:0007669"/>
    <property type="project" value="UniProtKB-KW"/>
</dbReference>
<dbReference type="InterPro" id="IPR039537">
    <property type="entry name" value="Retrotran_Ty1/copia-like"/>
</dbReference>
<dbReference type="SUPFAM" id="SSF57756">
    <property type="entry name" value="Retrovirus zinc finger-like domains"/>
    <property type="match status" value="1"/>
</dbReference>
<dbReference type="EMBL" id="BKCJ010003429">
    <property type="protein sequence ID" value="GEU55034.1"/>
    <property type="molecule type" value="Genomic_DNA"/>
</dbReference>
<keyword evidence="1" id="KW-0863">Zinc-finger</keyword>
<evidence type="ECO:0000313" key="6">
    <source>
        <dbReference type="EMBL" id="GEU55034.1"/>
    </source>
</evidence>
<dbReference type="GO" id="GO:0015074">
    <property type="term" value="P:DNA integration"/>
    <property type="evidence" value="ECO:0007669"/>
    <property type="project" value="InterPro"/>
</dbReference>
<feature type="compositionally biased region" description="Basic and acidic residues" evidence="3">
    <location>
        <begin position="1010"/>
        <end position="1024"/>
    </location>
</feature>
<feature type="compositionally biased region" description="Basic and acidic residues" evidence="3">
    <location>
        <begin position="1038"/>
        <end position="1051"/>
    </location>
</feature>